<dbReference type="AlphaFoldDB" id="A0A844AW34"/>
<dbReference type="PANTHER" id="PTHR11645:SF0">
    <property type="entry name" value="PYRROLINE-5-CARBOXYLATE REDUCTASE 3"/>
    <property type="match status" value="1"/>
</dbReference>
<name>A0A844AW34_9RHOB</name>
<evidence type="ECO:0000256" key="1">
    <source>
        <dbReference type="ARBA" id="ARBA00005525"/>
    </source>
</evidence>
<dbReference type="Pfam" id="PF03807">
    <property type="entry name" value="F420_oxidored"/>
    <property type="match status" value="1"/>
</dbReference>
<proteinExistence type="inferred from homology"/>
<gene>
    <name evidence="4" type="ORF">GG681_06075</name>
</gene>
<evidence type="ECO:0000259" key="3">
    <source>
        <dbReference type="Pfam" id="PF03807"/>
    </source>
</evidence>
<sequence length="242" mass="25033">MKLGFLGCGTISSAVVRGLTGQGHSIIVSERSRSASASLAAECDDVTVADNGQVVAQSDVVFLGLLADTAPIVLRELGFTKGQRVVSFIAGMDLAALADLVAPAEATAIMLPFPGISTGGSPILALGETGLLVDLFEPREQIFALKDQCELDAYLSAQAVLSPVALMLAETAQWLGQNGGDQTQGEAFLRALVCNSLSSTSSSALVDALNTPGGFNQRLRRHMDSAGIVGDLTEGLDRLKNG</sequence>
<organism evidence="4 5">
    <name type="scientific">Tritonibacter aquimaris</name>
    <dbReference type="NCBI Taxonomy" id="2663379"/>
    <lineage>
        <taxon>Bacteria</taxon>
        <taxon>Pseudomonadati</taxon>
        <taxon>Pseudomonadota</taxon>
        <taxon>Alphaproteobacteria</taxon>
        <taxon>Rhodobacterales</taxon>
        <taxon>Paracoccaceae</taxon>
        <taxon>Tritonibacter</taxon>
    </lineage>
</organism>
<dbReference type="InterPro" id="IPR036291">
    <property type="entry name" value="NAD(P)-bd_dom_sf"/>
</dbReference>
<dbReference type="GO" id="GO:0055129">
    <property type="term" value="P:L-proline biosynthetic process"/>
    <property type="evidence" value="ECO:0007669"/>
    <property type="project" value="TreeGrafter"/>
</dbReference>
<keyword evidence="2" id="KW-0560">Oxidoreductase</keyword>
<keyword evidence="5" id="KW-1185">Reference proteome</keyword>
<protein>
    <submittedName>
        <fullName evidence="4">Pyrroline-5-carboxylate reductase</fullName>
    </submittedName>
</protein>
<feature type="domain" description="Pyrroline-5-carboxylate reductase catalytic N-terminal" evidence="3">
    <location>
        <begin position="2"/>
        <end position="91"/>
    </location>
</feature>
<reference evidence="4 5" key="1">
    <citation type="submission" date="2019-10" db="EMBL/GenBank/DDBJ databases">
        <title>Epibacterium sp. nov., isolated from seawater.</title>
        <authorList>
            <person name="Zhang X."/>
            <person name="Li N."/>
        </authorList>
    </citation>
    <scope>NUCLEOTIDE SEQUENCE [LARGE SCALE GENOMIC DNA]</scope>
    <source>
        <strain evidence="4 5">SM1969</strain>
    </source>
</reference>
<dbReference type="GO" id="GO:0004735">
    <property type="term" value="F:pyrroline-5-carboxylate reductase activity"/>
    <property type="evidence" value="ECO:0007669"/>
    <property type="project" value="TreeGrafter"/>
</dbReference>
<dbReference type="Proteomes" id="UP000436694">
    <property type="component" value="Unassembled WGS sequence"/>
</dbReference>
<dbReference type="EMBL" id="WIXK01000003">
    <property type="protein sequence ID" value="MQY42201.1"/>
    <property type="molecule type" value="Genomic_DNA"/>
</dbReference>
<evidence type="ECO:0000313" key="5">
    <source>
        <dbReference type="Proteomes" id="UP000436694"/>
    </source>
</evidence>
<dbReference type="SUPFAM" id="SSF51735">
    <property type="entry name" value="NAD(P)-binding Rossmann-fold domains"/>
    <property type="match status" value="1"/>
</dbReference>
<evidence type="ECO:0000256" key="2">
    <source>
        <dbReference type="ARBA" id="ARBA00023002"/>
    </source>
</evidence>
<evidence type="ECO:0000313" key="4">
    <source>
        <dbReference type="EMBL" id="MQY42201.1"/>
    </source>
</evidence>
<comment type="caution">
    <text evidence="4">The sequence shown here is derived from an EMBL/GenBank/DDBJ whole genome shotgun (WGS) entry which is preliminary data.</text>
</comment>
<dbReference type="PANTHER" id="PTHR11645">
    <property type="entry name" value="PYRROLINE-5-CARBOXYLATE REDUCTASE"/>
    <property type="match status" value="1"/>
</dbReference>
<accession>A0A844AW34</accession>
<comment type="similarity">
    <text evidence="1">Belongs to the pyrroline-5-carboxylate reductase family.</text>
</comment>
<dbReference type="InterPro" id="IPR028939">
    <property type="entry name" value="P5C_Rdtase_cat_N"/>
</dbReference>
<dbReference type="Gene3D" id="3.40.50.720">
    <property type="entry name" value="NAD(P)-binding Rossmann-like Domain"/>
    <property type="match status" value="1"/>
</dbReference>